<comment type="caution">
    <text evidence="7">The sequence shown here is derived from an EMBL/GenBank/DDBJ whole genome shotgun (WGS) entry which is preliminary data.</text>
</comment>
<feature type="domain" description="Terpene synthase N-terminal" evidence="5">
    <location>
        <begin position="30"/>
        <end position="207"/>
    </location>
</feature>
<feature type="domain" description="Terpene synthase metal-binding" evidence="6">
    <location>
        <begin position="265"/>
        <end position="515"/>
    </location>
</feature>
<dbReference type="Gene3D" id="1.10.600.10">
    <property type="entry name" value="Farnesyl Diphosphate Synthase"/>
    <property type="match status" value="1"/>
</dbReference>
<dbReference type="STRING" id="157652.A0A371IC37"/>
<dbReference type="AlphaFoldDB" id="A0A371IC37"/>
<evidence type="ECO:0000259" key="5">
    <source>
        <dbReference type="Pfam" id="PF01397"/>
    </source>
</evidence>
<accession>A0A371IC37</accession>
<dbReference type="GO" id="GO:0009611">
    <property type="term" value="P:response to wounding"/>
    <property type="evidence" value="ECO:0007669"/>
    <property type="project" value="UniProtKB-ARBA"/>
</dbReference>
<name>A0A371IC37_MUCPR</name>
<dbReference type="Gene3D" id="1.50.10.130">
    <property type="entry name" value="Terpene synthase, N-terminal domain"/>
    <property type="match status" value="1"/>
</dbReference>
<protein>
    <submittedName>
        <fullName evidence="7">Terpene synthase 2</fullName>
    </submittedName>
</protein>
<keyword evidence="3" id="KW-0460">Magnesium</keyword>
<dbReference type="SFLD" id="SFLDS00005">
    <property type="entry name" value="Isoprenoid_Synthase_Type_I"/>
    <property type="match status" value="1"/>
</dbReference>
<feature type="non-terminal residue" evidence="7">
    <location>
        <position position="1"/>
    </location>
</feature>
<dbReference type="Pfam" id="PF03936">
    <property type="entry name" value="Terpene_synth_C"/>
    <property type="match status" value="1"/>
</dbReference>
<keyword evidence="2" id="KW-0479">Metal-binding</keyword>
<evidence type="ECO:0000313" key="7">
    <source>
        <dbReference type="EMBL" id="RDY12565.1"/>
    </source>
</evidence>
<sequence>MSAATSPLSSFNPDVKSDLDRHLADFHPSIWKDYFLQYVSESTELDQNIETQIETLKREVSNMLVSKTEQPLAKVDLIDSICRLGVNYHFEHEIDQVLQHIHKNYVVNGEITLQDNLCSLAVLFRLLRQHGFHVSPLVFDKFKDAEGNFSKRLASDVEGMLCLYEASHMRLHGEDILEEALAFTSIHLEVIATELSPSLTAQVNHSLRQALHKNLPRLEARRYISIYEQDASHNEILLTFAKLDFNKLQNIHQKEFGYICKWWNELDVPGRLPYARDRIVECCFWVLAIYFEPQYSEARKIMTKVFALMSIIDDTYDAHGTIEELELLTEAIERWDISCLDDLPTYMKVSYKLLIKVYEDIEKETKKEGKAYCVNYGIKELKKVAQAYMIEARWFNSNYKPTTEEYMQTSIISCALALLIITSYIGMGDTATENIFKWASNEPKIVKASSIICRLMDDIVSNEESYSSTMFIYVPLHDKRGHVSSFLECYMSEYGKSREDAINECQKRITNAWKDINEECLRPITVPMPFLMRVLNFTRFMDVFYKDEDNFTHAGGIMKTYIKALLIDPVPI</sequence>
<keyword evidence="4" id="KW-0456">Lyase</keyword>
<dbReference type="InterPro" id="IPR034741">
    <property type="entry name" value="Terpene_cyclase-like_1_C"/>
</dbReference>
<dbReference type="FunFam" id="1.10.600.10:FF:000007">
    <property type="entry name" value="Isoprene synthase, chloroplastic"/>
    <property type="match status" value="1"/>
</dbReference>
<dbReference type="Pfam" id="PF01397">
    <property type="entry name" value="Terpene_synth"/>
    <property type="match status" value="1"/>
</dbReference>
<dbReference type="InterPro" id="IPR008930">
    <property type="entry name" value="Terpenoid_cyclase/PrenylTrfase"/>
</dbReference>
<dbReference type="GO" id="GO:0080027">
    <property type="term" value="P:response to herbivore"/>
    <property type="evidence" value="ECO:0007669"/>
    <property type="project" value="UniProtKB-ARBA"/>
</dbReference>
<dbReference type="OrthoDB" id="1877784at2759"/>
<proteinExistence type="predicted"/>
<dbReference type="EMBL" id="QJKJ01000445">
    <property type="protein sequence ID" value="RDY12565.1"/>
    <property type="molecule type" value="Genomic_DNA"/>
</dbReference>
<dbReference type="InterPro" id="IPR005630">
    <property type="entry name" value="Terpene_synthase_metal-bd"/>
</dbReference>
<dbReference type="SUPFAM" id="SSF48576">
    <property type="entry name" value="Terpenoid synthases"/>
    <property type="match status" value="1"/>
</dbReference>
<dbReference type="Proteomes" id="UP000257109">
    <property type="component" value="Unassembled WGS sequence"/>
</dbReference>
<dbReference type="FunFam" id="1.50.10.130:FF:000001">
    <property type="entry name" value="Isoprene synthase, chloroplastic"/>
    <property type="match status" value="1"/>
</dbReference>
<evidence type="ECO:0000259" key="6">
    <source>
        <dbReference type="Pfam" id="PF03936"/>
    </source>
</evidence>
<dbReference type="InterPro" id="IPR001906">
    <property type="entry name" value="Terpene_synth_N"/>
</dbReference>
<dbReference type="InterPro" id="IPR044814">
    <property type="entry name" value="Terpene_cyclase_plant_C1"/>
</dbReference>
<dbReference type="InterPro" id="IPR050148">
    <property type="entry name" value="Terpene_synthase-like"/>
</dbReference>
<evidence type="ECO:0000256" key="2">
    <source>
        <dbReference type="ARBA" id="ARBA00022723"/>
    </source>
</evidence>
<comment type="cofactor">
    <cofactor evidence="1">
        <name>Mg(2+)</name>
        <dbReference type="ChEBI" id="CHEBI:18420"/>
    </cofactor>
</comment>
<keyword evidence="8" id="KW-1185">Reference proteome</keyword>
<dbReference type="PANTHER" id="PTHR31225">
    <property type="entry name" value="OS04G0344100 PROTEIN-RELATED"/>
    <property type="match status" value="1"/>
</dbReference>
<evidence type="ECO:0000256" key="3">
    <source>
        <dbReference type="ARBA" id="ARBA00022842"/>
    </source>
</evidence>
<dbReference type="GO" id="GO:0016102">
    <property type="term" value="P:diterpenoid biosynthetic process"/>
    <property type="evidence" value="ECO:0007669"/>
    <property type="project" value="InterPro"/>
</dbReference>
<reference evidence="7" key="1">
    <citation type="submission" date="2018-05" db="EMBL/GenBank/DDBJ databases">
        <title>Draft genome of Mucuna pruriens seed.</title>
        <authorList>
            <person name="Nnadi N.E."/>
            <person name="Vos R."/>
            <person name="Hasami M.H."/>
            <person name="Devisetty U.K."/>
            <person name="Aguiy J.C."/>
        </authorList>
    </citation>
    <scope>NUCLEOTIDE SEQUENCE [LARGE SCALE GENOMIC DNA]</scope>
    <source>
        <strain evidence="7">JCA_2017</strain>
    </source>
</reference>
<evidence type="ECO:0000313" key="8">
    <source>
        <dbReference type="Proteomes" id="UP000257109"/>
    </source>
</evidence>
<dbReference type="GO" id="GO:0010333">
    <property type="term" value="F:terpene synthase activity"/>
    <property type="evidence" value="ECO:0007669"/>
    <property type="project" value="InterPro"/>
</dbReference>
<gene>
    <name evidence="7" type="primary">TPS2</name>
    <name evidence="7" type="ORF">CR513_02614</name>
</gene>
<dbReference type="InterPro" id="IPR008949">
    <property type="entry name" value="Isoprenoid_synthase_dom_sf"/>
</dbReference>
<evidence type="ECO:0000256" key="4">
    <source>
        <dbReference type="ARBA" id="ARBA00023239"/>
    </source>
</evidence>
<dbReference type="InterPro" id="IPR036965">
    <property type="entry name" value="Terpene_synth_N_sf"/>
</dbReference>
<organism evidence="7 8">
    <name type="scientific">Mucuna pruriens</name>
    <name type="common">Velvet bean</name>
    <name type="synonym">Dolichos pruriens</name>
    <dbReference type="NCBI Taxonomy" id="157652"/>
    <lineage>
        <taxon>Eukaryota</taxon>
        <taxon>Viridiplantae</taxon>
        <taxon>Streptophyta</taxon>
        <taxon>Embryophyta</taxon>
        <taxon>Tracheophyta</taxon>
        <taxon>Spermatophyta</taxon>
        <taxon>Magnoliopsida</taxon>
        <taxon>eudicotyledons</taxon>
        <taxon>Gunneridae</taxon>
        <taxon>Pentapetalae</taxon>
        <taxon>rosids</taxon>
        <taxon>fabids</taxon>
        <taxon>Fabales</taxon>
        <taxon>Fabaceae</taxon>
        <taxon>Papilionoideae</taxon>
        <taxon>50 kb inversion clade</taxon>
        <taxon>NPAAA clade</taxon>
        <taxon>indigoferoid/millettioid clade</taxon>
        <taxon>Phaseoleae</taxon>
        <taxon>Mucuna</taxon>
    </lineage>
</organism>
<dbReference type="SUPFAM" id="SSF48239">
    <property type="entry name" value="Terpenoid cyclases/Protein prenyltransferases"/>
    <property type="match status" value="1"/>
</dbReference>
<dbReference type="PANTHER" id="PTHR31225:SF221">
    <property type="entry name" value="(-)-GERMACRENE D SYNTHASE"/>
    <property type="match status" value="1"/>
</dbReference>
<dbReference type="CDD" id="cd00684">
    <property type="entry name" value="Terpene_cyclase_plant_C1"/>
    <property type="match status" value="1"/>
</dbReference>
<dbReference type="GO" id="GO:0000287">
    <property type="term" value="F:magnesium ion binding"/>
    <property type="evidence" value="ECO:0007669"/>
    <property type="project" value="InterPro"/>
</dbReference>
<evidence type="ECO:0000256" key="1">
    <source>
        <dbReference type="ARBA" id="ARBA00001946"/>
    </source>
</evidence>
<dbReference type="SFLD" id="SFLDG01019">
    <property type="entry name" value="Terpene_Cyclase_Like_1_C_Termi"/>
    <property type="match status" value="1"/>
</dbReference>